<accession>A0A177SP44</accession>
<keyword evidence="2" id="KW-0418">Kinase</keyword>
<dbReference type="AlphaFoldDB" id="A0A177SP44"/>
<dbReference type="InterPro" id="IPR013976">
    <property type="entry name" value="HDOD"/>
</dbReference>
<comment type="caution">
    <text evidence="2">The sequence shown here is derived from an EMBL/GenBank/DDBJ whole genome shotgun (WGS) entry which is preliminary data.</text>
</comment>
<dbReference type="PANTHER" id="PTHR33525">
    <property type="match status" value="1"/>
</dbReference>
<feature type="domain" description="HDOD" evidence="1">
    <location>
        <begin position="23"/>
        <end position="210"/>
    </location>
</feature>
<dbReference type="EMBL" id="LUCV01000025">
    <property type="protein sequence ID" value="OAI91393.1"/>
    <property type="molecule type" value="Genomic_DNA"/>
</dbReference>
<dbReference type="Gene3D" id="1.10.3210.10">
    <property type="entry name" value="Hypothetical protein af1432"/>
    <property type="match status" value="1"/>
</dbReference>
<dbReference type="SUPFAM" id="SSF109604">
    <property type="entry name" value="HD-domain/PDEase-like"/>
    <property type="match status" value="1"/>
</dbReference>
<evidence type="ECO:0000259" key="1">
    <source>
        <dbReference type="PROSITE" id="PS51833"/>
    </source>
</evidence>
<dbReference type="PANTHER" id="PTHR33525:SF3">
    <property type="entry name" value="RIBONUCLEASE Y"/>
    <property type="match status" value="1"/>
</dbReference>
<dbReference type="InterPro" id="IPR052340">
    <property type="entry name" value="RNase_Y/CdgJ"/>
</dbReference>
<dbReference type="Pfam" id="PF08668">
    <property type="entry name" value="HDOD"/>
    <property type="match status" value="1"/>
</dbReference>
<organism evidence="2 3">
    <name type="scientific">Pseudomonas putida</name>
    <name type="common">Arthrobacter siderocapsulatus</name>
    <dbReference type="NCBI Taxonomy" id="303"/>
    <lineage>
        <taxon>Bacteria</taxon>
        <taxon>Pseudomonadati</taxon>
        <taxon>Pseudomonadota</taxon>
        <taxon>Gammaproteobacteria</taxon>
        <taxon>Pseudomonadales</taxon>
        <taxon>Pseudomonadaceae</taxon>
        <taxon>Pseudomonas</taxon>
    </lineage>
</organism>
<proteinExistence type="predicted"/>
<protein>
    <submittedName>
        <fullName evidence="2">Histidine kinase</fullName>
    </submittedName>
</protein>
<sequence>MNTLAKMVQTQLLRAIDNDDLVLPTLPEVAMSIREAAEDTEISVATLSKVIGRDAALAARLIKVVNSPLLRAITEVTDLQTAITRLGVNYSCNLAIGLVIEQIFHARSETVEQKMREIWAKSLEVAGVSYELAARYTELKADQAALAGLVHQIGVLPILTYAEEHNELLSDPVCLNHVIEQIHPVLGDKILSVWEFPEQLANLPGEVQNLDRHSAKLDYVDIVQIARALCDKTGRERAVSALPAYRHLAVPAAGLFSEDDLLDARLMFR</sequence>
<dbReference type="RefSeq" id="WP_064303403.1">
    <property type="nucleotide sequence ID" value="NZ_LUCV01000025.1"/>
</dbReference>
<dbReference type="Proteomes" id="UP000077752">
    <property type="component" value="Unassembled WGS sequence"/>
</dbReference>
<gene>
    <name evidence="2" type="ORF">AYO28_21385</name>
</gene>
<dbReference type="GO" id="GO:0016301">
    <property type="term" value="F:kinase activity"/>
    <property type="evidence" value="ECO:0007669"/>
    <property type="project" value="UniProtKB-KW"/>
</dbReference>
<evidence type="ECO:0000313" key="2">
    <source>
        <dbReference type="EMBL" id="OAI91393.1"/>
    </source>
</evidence>
<dbReference type="PROSITE" id="PS51833">
    <property type="entry name" value="HDOD"/>
    <property type="match status" value="1"/>
</dbReference>
<reference evidence="2 3" key="1">
    <citation type="submission" date="2016-03" db="EMBL/GenBank/DDBJ databases">
        <title>Draft Genome Assembly of Pseudomonas putida strain CBF10-2.</title>
        <authorList>
            <person name="Iyer R.S."/>
            <person name="Damania A."/>
        </authorList>
    </citation>
    <scope>NUCLEOTIDE SEQUENCE [LARGE SCALE GENOMIC DNA]</scope>
    <source>
        <strain evidence="2 3">CBF10-2</strain>
    </source>
</reference>
<keyword evidence="2" id="KW-0808">Transferase</keyword>
<name>A0A177SP44_PSEPU</name>
<evidence type="ECO:0000313" key="3">
    <source>
        <dbReference type="Proteomes" id="UP000077752"/>
    </source>
</evidence>